<feature type="domain" description="HNH nuclease" evidence="1">
    <location>
        <begin position="179"/>
        <end position="238"/>
    </location>
</feature>
<dbReference type="Gene3D" id="1.10.30.50">
    <property type="match status" value="1"/>
</dbReference>
<keyword evidence="2" id="KW-0540">Nuclease</keyword>
<protein>
    <submittedName>
        <fullName evidence="2">HNH endonuclease</fullName>
    </submittedName>
</protein>
<name>A0AAW5ZUH4_RALSL</name>
<dbReference type="InterPro" id="IPR002711">
    <property type="entry name" value="HNH"/>
</dbReference>
<keyword evidence="2" id="KW-0378">Hydrolase</keyword>
<dbReference type="InterPro" id="IPR052892">
    <property type="entry name" value="NA-targeting_endonuclease"/>
</dbReference>
<keyword evidence="2" id="KW-0255">Endonuclease</keyword>
<evidence type="ECO:0000259" key="1">
    <source>
        <dbReference type="SMART" id="SM00507"/>
    </source>
</evidence>
<evidence type="ECO:0000313" key="2">
    <source>
        <dbReference type="EMBL" id="MDB0574060.1"/>
    </source>
</evidence>
<dbReference type="Proteomes" id="UP001144050">
    <property type="component" value="Unassembled WGS sequence"/>
</dbReference>
<dbReference type="GO" id="GO:0003676">
    <property type="term" value="F:nucleic acid binding"/>
    <property type="evidence" value="ECO:0007669"/>
    <property type="project" value="InterPro"/>
</dbReference>
<proteinExistence type="predicted"/>
<sequence length="248" mass="27809">MPSKITNEQIDASFDVAKQVYRGELTASAGATQLAREHGININSATALIRDYRHLRNGECYRRTLSTPAADVFLHRIFTEDGAEALASAIAAVWAHIAYYERTRKTTVHALRNVVSRHEEQLRRRRESTTLAQICARFEREIATALSDTAEARRRRLALAPRKPATITVTTEVFVRNPDVVAEVLDRADGKCEICHSDAPFLRRDGRPYLEVHHVVQLADGGDDTTENAVAVCPNCHRRAHYSTPARK</sequence>
<dbReference type="Pfam" id="PF01844">
    <property type="entry name" value="HNH"/>
    <property type="match status" value="1"/>
</dbReference>
<dbReference type="PANTHER" id="PTHR33877:SF1">
    <property type="entry name" value="TYPE IV METHYL-DIRECTED RESTRICTION ENZYME ECOKMCRA"/>
    <property type="match status" value="1"/>
</dbReference>
<dbReference type="SMART" id="SM00507">
    <property type="entry name" value="HNHc"/>
    <property type="match status" value="1"/>
</dbReference>
<reference evidence="2" key="1">
    <citation type="submission" date="2021-09" db="EMBL/GenBank/DDBJ databases">
        <title>Genomic analysis of Ralstonia spp.</title>
        <authorList>
            <person name="Aburjaile F."/>
            <person name="Ariute J.C."/>
            <person name="Pais A.K.L."/>
            <person name="Albuquerque G.M.R."/>
            <person name="Silva A.M.F."/>
            <person name="Brenig B."/>
            <person name="Azevedo V."/>
            <person name="Matiuzzi M."/>
            <person name="Ramos R."/>
            <person name="Goes-Neto A."/>
            <person name="Soares S."/>
            <person name="Iseppon A.M.B."/>
            <person name="Souza E."/>
            <person name="Gama M."/>
        </authorList>
    </citation>
    <scope>NUCLEOTIDE SEQUENCE</scope>
    <source>
        <strain evidence="2">CCRMRs91</strain>
    </source>
</reference>
<dbReference type="AlphaFoldDB" id="A0AAW5ZUH4"/>
<dbReference type="PANTHER" id="PTHR33877">
    <property type="entry name" value="SLL1193 PROTEIN"/>
    <property type="match status" value="1"/>
</dbReference>
<organism evidence="2 3">
    <name type="scientific">Ralstonia solanacearum</name>
    <name type="common">Pseudomonas solanacearum</name>
    <dbReference type="NCBI Taxonomy" id="305"/>
    <lineage>
        <taxon>Bacteria</taxon>
        <taxon>Pseudomonadati</taxon>
        <taxon>Pseudomonadota</taxon>
        <taxon>Betaproteobacteria</taxon>
        <taxon>Burkholderiales</taxon>
        <taxon>Burkholderiaceae</taxon>
        <taxon>Ralstonia</taxon>
        <taxon>Ralstonia solanacearum species complex</taxon>
    </lineage>
</organism>
<gene>
    <name evidence="2" type="ORF">LBW59_25380</name>
</gene>
<evidence type="ECO:0000313" key="3">
    <source>
        <dbReference type="Proteomes" id="UP001144050"/>
    </source>
</evidence>
<dbReference type="GO" id="GO:0004519">
    <property type="term" value="F:endonuclease activity"/>
    <property type="evidence" value="ECO:0007669"/>
    <property type="project" value="UniProtKB-KW"/>
</dbReference>
<dbReference type="GO" id="GO:0008270">
    <property type="term" value="F:zinc ion binding"/>
    <property type="evidence" value="ECO:0007669"/>
    <property type="project" value="InterPro"/>
</dbReference>
<dbReference type="InterPro" id="IPR003615">
    <property type="entry name" value="HNH_nuc"/>
</dbReference>
<accession>A0AAW5ZUH4</accession>
<dbReference type="EMBL" id="JAIVFG010000116">
    <property type="protein sequence ID" value="MDB0574060.1"/>
    <property type="molecule type" value="Genomic_DNA"/>
</dbReference>
<dbReference type="CDD" id="cd00085">
    <property type="entry name" value="HNHc"/>
    <property type="match status" value="1"/>
</dbReference>
<comment type="caution">
    <text evidence="2">The sequence shown here is derived from an EMBL/GenBank/DDBJ whole genome shotgun (WGS) entry which is preliminary data.</text>
</comment>
<dbReference type="RefSeq" id="WP_271657472.1">
    <property type="nucleotide sequence ID" value="NZ_JAIVFG010000116.1"/>
</dbReference>